<organism evidence="2 3">
    <name type="scientific">Fusarium heterosporum</name>
    <dbReference type="NCBI Taxonomy" id="42747"/>
    <lineage>
        <taxon>Eukaryota</taxon>
        <taxon>Fungi</taxon>
        <taxon>Dikarya</taxon>
        <taxon>Ascomycota</taxon>
        <taxon>Pezizomycotina</taxon>
        <taxon>Sordariomycetes</taxon>
        <taxon>Hypocreomycetidae</taxon>
        <taxon>Hypocreales</taxon>
        <taxon>Nectriaceae</taxon>
        <taxon>Fusarium</taxon>
        <taxon>Fusarium heterosporum species complex</taxon>
    </lineage>
</organism>
<evidence type="ECO:0000313" key="3">
    <source>
        <dbReference type="Proteomes" id="UP000567885"/>
    </source>
</evidence>
<dbReference type="Proteomes" id="UP000567885">
    <property type="component" value="Unassembled WGS sequence"/>
</dbReference>
<evidence type="ECO:0000313" key="2">
    <source>
        <dbReference type="EMBL" id="KAF5676945.1"/>
    </source>
</evidence>
<name>A0A8H5TR99_FUSHE</name>
<dbReference type="EMBL" id="JAAGWQ010000028">
    <property type="protein sequence ID" value="KAF5676945.1"/>
    <property type="molecule type" value="Genomic_DNA"/>
</dbReference>
<reference evidence="2 3" key="1">
    <citation type="submission" date="2020-05" db="EMBL/GenBank/DDBJ databases">
        <title>Identification and distribution of gene clusters putatively required for synthesis of sphingolipid metabolism inhibitors in phylogenetically diverse species of the filamentous fungus Fusarium.</title>
        <authorList>
            <person name="Kim H.-S."/>
            <person name="Busman M."/>
            <person name="Brown D.W."/>
            <person name="Divon H."/>
            <person name="Uhlig S."/>
            <person name="Proctor R.H."/>
        </authorList>
    </citation>
    <scope>NUCLEOTIDE SEQUENCE [LARGE SCALE GENOMIC DNA]</scope>
    <source>
        <strain evidence="2 3">NRRL 20693</strain>
    </source>
</reference>
<dbReference type="OrthoDB" id="5105430at2759"/>
<feature type="region of interest" description="Disordered" evidence="1">
    <location>
        <begin position="236"/>
        <end position="267"/>
    </location>
</feature>
<accession>A0A8H5TR99</accession>
<keyword evidence="3" id="KW-1185">Reference proteome</keyword>
<evidence type="ECO:0000256" key="1">
    <source>
        <dbReference type="SAM" id="MobiDB-lite"/>
    </source>
</evidence>
<dbReference type="AlphaFoldDB" id="A0A8H5TR99"/>
<proteinExistence type="predicted"/>
<protein>
    <submittedName>
        <fullName evidence="2">Global transactivator</fullName>
    </submittedName>
</protein>
<gene>
    <name evidence="2" type="ORF">FHETE_1952</name>
</gene>
<sequence length="415" mass="47075">MTEPTYHPILKIPAYLLTQCTVAVKVHHQLDQFNQSGWMNLVRGDIKQTTIIVHPGRVDEPLAMDLIPYDIAKMFSGMTNLRHLELGFYLQPTDTQVGTLTEYMALRNVRLPNLDSLKVRAPFSVLKTVLNHCDKGSIKALDIGVWYDSAEFDEVKNIAGLERLGLYYRPDDLSRWPCGKPQLWKTLREAQFSNLKNLVLYVEQDCEAEHRHAEFARSVSADIGVDLQLVANPAHSASSMERDQKRHTSPSQPGTAGNLVPELVPSPPESVRRTVEVEKVLQALDWVLELEGVLDAFLLLCLWKPHFCYDDQDSSESHEVVGQAAEHVESDRSAAIHKPPTDLEVWNQTLQSMSTEELASSKIEFVANLISKIRTEHPSEKMMVASVSVKFLDILKEYLRREFTTLRTTEYNGRI</sequence>
<comment type="caution">
    <text evidence="2">The sequence shown here is derived from an EMBL/GenBank/DDBJ whole genome shotgun (WGS) entry which is preliminary data.</text>
</comment>